<keyword evidence="6" id="KW-0175">Coiled coil</keyword>
<dbReference type="InterPro" id="IPR032781">
    <property type="entry name" value="ABC_tran_Xtn"/>
</dbReference>
<gene>
    <name evidence="9" type="ORF">POREN0001_0872</name>
</gene>
<dbReference type="FunFam" id="3.40.50.300:FF:000011">
    <property type="entry name" value="Putative ABC transporter ATP-binding component"/>
    <property type="match status" value="1"/>
</dbReference>
<keyword evidence="1" id="KW-0677">Repeat</keyword>
<feature type="coiled-coil region" evidence="6">
    <location>
        <begin position="562"/>
        <end position="602"/>
    </location>
</feature>
<dbReference type="eggNOG" id="COG0488">
    <property type="taxonomic scope" value="Bacteria"/>
</dbReference>
<dbReference type="EMBL" id="ACNN01000016">
    <property type="protein sequence ID" value="EEN82965.1"/>
    <property type="molecule type" value="Genomic_DNA"/>
</dbReference>
<dbReference type="STRING" id="553175.POREN0001_0872"/>
<feature type="compositionally biased region" description="Polar residues" evidence="7">
    <location>
        <begin position="545"/>
        <end position="559"/>
    </location>
</feature>
<dbReference type="Pfam" id="PF12848">
    <property type="entry name" value="ABC_tran_Xtn"/>
    <property type="match status" value="1"/>
</dbReference>
<evidence type="ECO:0000256" key="4">
    <source>
        <dbReference type="ARBA" id="ARBA00061551"/>
    </source>
</evidence>
<dbReference type="AlphaFoldDB" id="C3J9V0"/>
<evidence type="ECO:0000256" key="1">
    <source>
        <dbReference type="ARBA" id="ARBA00022737"/>
    </source>
</evidence>
<keyword evidence="2" id="KW-0547">Nucleotide-binding</keyword>
<evidence type="ECO:0000256" key="6">
    <source>
        <dbReference type="SAM" id="Coils"/>
    </source>
</evidence>
<feature type="domain" description="ABC transporter" evidence="8">
    <location>
        <begin position="2"/>
        <end position="260"/>
    </location>
</feature>
<dbReference type="PROSITE" id="PS50893">
    <property type="entry name" value="ABC_TRANSPORTER_2"/>
    <property type="match status" value="2"/>
</dbReference>
<evidence type="ECO:0000256" key="5">
    <source>
        <dbReference type="ARBA" id="ARBA00074044"/>
    </source>
</evidence>
<feature type="region of interest" description="Disordered" evidence="7">
    <location>
        <begin position="541"/>
        <end position="561"/>
    </location>
</feature>
<dbReference type="Gene3D" id="3.40.50.300">
    <property type="entry name" value="P-loop containing nucleotide triphosphate hydrolases"/>
    <property type="match status" value="2"/>
</dbReference>
<evidence type="ECO:0000256" key="2">
    <source>
        <dbReference type="ARBA" id="ARBA00022741"/>
    </source>
</evidence>
<dbReference type="PANTHER" id="PTHR42855">
    <property type="entry name" value="ABC TRANSPORTER ATP-BINDING SUBUNIT"/>
    <property type="match status" value="1"/>
</dbReference>
<dbReference type="InterPro" id="IPR051309">
    <property type="entry name" value="ABCF_ATPase"/>
</dbReference>
<dbReference type="PROSITE" id="PS00211">
    <property type="entry name" value="ABC_TRANSPORTER_1"/>
    <property type="match status" value="2"/>
</dbReference>
<name>C3J9V0_POREA</name>
<dbReference type="GO" id="GO:0016887">
    <property type="term" value="F:ATP hydrolysis activity"/>
    <property type="evidence" value="ECO:0007669"/>
    <property type="project" value="InterPro"/>
</dbReference>
<protein>
    <recommendedName>
        <fullName evidence="5">Probable ATP-binding protein YbiT</fullName>
    </recommendedName>
</protein>
<dbReference type="CDD" id="cd03221">
    <property type="entry name" value="ABCF_EF-3"/>
    <property type="match status" value="2"/>
</dbReference>
<comment type="caution">
    <text evidence="9">The sequence shown here is derived from an EMBL/GenBank/DDBJ whole genome shotgun (WGS) entry which is preliminary data.</text>
</comment>
<dbReference type="GO" id="GO:0005524">
    <property type="term" value="F:ATP binding"/>
    <property type="evidence" value="ECO:0007669"/>
    <property type="project" value="UniProtKB-KW"/>
</dbReference>
<accession>C3J9V0</accession>
<sequence length="640" mass="72928">MISVQHLTIDFGKQLLFNDVSFVVSPKERVALVGKNGAGKSTLLKLIAGLREATSGSVTHPKDLQIGYLPQVMQLADGCTVIEEVKTVFEDVARIKERVAQLADEMAARTDYDTPEYQDLIECFSHESDRLNLMGQDNYEAEAERTLIGLGFERTDFERPTSEFSGGWRMRIELAKILLRRPDILLLDEPTNHLDIESIEWLEQFIKTSGATLLLVSHDRAFLDATTTRTIEIELGRIYDYKANYSQYVTLRQERLEYQRRAYENQRKEIEDIEAFIERFRYQATKAIQVQSRIKQLEKIELIELDELDLSHIHFRFPPAERSGDFPIIVEDVGKAYGAHQVFDHASFTLRRGDKVAFVGKNGAGKSTMVKCIMQQINDYTGSLKIGHNIHIAYFSQNRAQELDPNLTIRDTVDRAARGPVRDKINNLLGAFMFGGELADKPVSVLSGGERARLAILILLLEPANLLILDEPTNHLDMRSKDVLKEAIKNFEGTVVLVSHDRDFLDGLVEQVYEFSHGKVIPHLGGIYDYLAKRRMESLHELETPKNTSKPTPSALTKSSVKEDYQAQKERARQQRNLEKAAEEIEKKVASLEQELTRLEGELSAPNLPIDSPLYNEYDTTRKKLDKAMIEWERAMEKLS</sequence>
<dbReference type="InterPro" id="IPR003593">
    <property type="entry name" value="AAA+_ATPase"/>
</dbReference>
<evidence type="ECO:0000259" key="8">
    <source>
        <dbReference type="PROSITE" id="PS50893"/>
    </source>
</evidence>
<dbReference type="Pfam" id="PF00005">
    <property type="entry name" value="ABC_tran"/>
    <property type="match status" value="2"/>
</dbReference>
<evidence type="ECO:0000256" key="7">
    <source>
        <dbReference type="SAM" id="MobiDB-lite"/>
    </source>
</evidence>
<dbReference type="InterPro" id="IPR027417">
    <property type="entry name" value="P-loop_NTPase"/>
</dbReference>
<keyword evidence="10" id="KW-1185">Reference proteome</keyword>
<evidence type="ECO:0000256" key="3">
    <source>
        <dbReference type="ARBA" id="ARBA00022840"/>
    </source>
</evidence>
<dbReference type="Proteomes" id="UP000004295">
    <property type="component" value="Unassembled WGS sequence"/>
</dbReference>
<dbReference type="PANTHER" id="PTHR42855:SF2">
    <property type="entry name" value="DRUG RESISTANCE ABC TRANSPORTER,ATP-BINDING PROTEIN"/>
    <property type="match status" value="1"/>
</dbReference>
<evidence type="ECO:0000313" key="10">
    <source>
        <dbReference type="Proteomes" id="UP000004295"/>
    </source>
</evidence>
<dbReference type="InterPro" id="IPR003439">
    <property type="entry name" value="ABC_transporter-like_ATP-bd"/>
</dbReference>
<keyword evidence="3 9" id="KW-0067">ATP-binding</keyword>
<dbReference type="FunFam" id="3.40.50.300:FF:000070">
    <property type="entry name" value="Putative ABC transporter ATP-binding component"/>
    <property type="match status" value="1"/>
</dbReference>
<feature type="domain" description="ABC transporter" evidence="8">
    <location>
        <begin position="328"/>
        <end position="542"/>
    </location>
</feature>
<organism evidence="9 10">
    <name type="scientific">Porphyromonas endodontalis (strain ATCC 35406 / DSM 24491 / JCM 8526 / CCUG 16442 / BCRC 14492 / NCTC 13058 / HG 370)</name>
    <name type="common">Bacteroides endodontalis</name>
    <dbReference type="NCBI Taxonomy" id="553175"/>
    <lineage>
        <taxon>Bacteria</taxon>
        <taxon>Pseudomonadati</taxon>
        <taxon>Bacteroidota</taxon>
        <taxon>Bacteroidia</taxon>
        <taxon>Bacteroidales</taxon>
        <taxon>Porphyromonadaceae</taxon>
        <taxon>Porphyromonas</taxon>
    </lineage>
</organism>
<evidence type="ECO:0000313" key="9">
    <source>
        <dbReference type="EMBL" id="EEN82965.1"/>
    </source>
</evidence>
<dbReference type="SMART" id="SM00382">
    <property type="entry name" value="AAA"/>
    <property type="match status" value="2"/>
</dbReference>
<dbReference type="InterPro" id="IPR017871">
    <property type="entry name" value="ABC_transporter-like_CS"/>
</dbReference>
<dbReference type="SUPFAM" id="SSF52540">
    <property type="entry name" value="P-loop containing nucleoside triphosphate hydrolases"/>
    <property type="match status" value="2"/>
</dbReference>
<proteinExistence type="inferred from homology"/>
<reference evidence="9 10" key="1">
    <citation type="submission" date="2009-04" db="EMBL/GenBank/DDBJ databases">
        <authorList>
            <person name="Sebastian Y."/>
            <person name="Madupu R."/>
            <person name="Durkin A.S."/>
            <person name="Torralba M."/>
            <person name="Methe B."/>
            <person name="Sutton G.G."/>
            <person name="Strausberg R.L."/>
            <person name="Nelson K.E."/>
        </authorList>
    </citation>
    <scope>NUCLEOTIDE SEQUENCE [LARGE SCALE GENOMIC DNA]</scope>
    <source>
        <strain evidence="10">ATCC 35406 / BCRC 14492 / JCM 8526 / NCTC 13058 / HG 370</strain>
    </source>
</reference>
<comment type="similarity">
    <text evidence="4">Belongs to the ABC transporter superfamily. ABCF family. YbiT subfamily.</text>
</comment>